<dbReference type="EMBL" id="QGNW01001679">
    <property type="protein sequence ID" value="RVW33438.1"/>
    <property type="molecule type" value="Genomic_DNA"/>
</dbReference>
<dbReference type="InterPro" id="IPR003959">
    <property type="entry name" value="ATPase_AAA_core"/>
</dbReference>
<dbReference type="SUPFAM" id="SSF52540">
    <property type="entry name" value="P-loop containing nucleoside triphosphate hydrolases"/>
    <property type="match status" value="1"/>
</dbReference>
<organism evidence="2 3">
    <name type="scientific">Vitis vinifera</name>
    <name type="common">Grape</name>
    <dbReference type="NCBI Taxonomy" id="29760"/>
    <lineage>
        <taxon>Eukaryota</taxon>
        <taxon>Viridiplantae</taxon>
        <taxon>Streptophyta</taxon>
        <taxon>Embryophyta</taxon>
        <taxon>Tracheophyta</taxon>
        <taxon>Spermatophyta</taxon>
        <taxon>Magnoliopsida</taxon>
        <taxon>eudicotyledons</taxon>
        <taxon>Gunneridae</taxon>
        <taxon>Pentapetalae</taxon>
        <taxon>rosids</taxon>
        <taxon>Vitales</taxon>
        <taxon>Vitaceae</taxon>
        <taxon>Viteae</taxon>
        <taxon>Vitis</taxon>
    </lineage>
</organism>
<feature type="domain" description="ATPase AAA-type core" evidence="1">
    <location>
        <begin position="76"/>
        <end position="135"/>
    </location>
</feature>
<accession>A0A438DDC5</accession>
<dbReference type="GO" id="GO:0016887">
    <property type="term" value="F:ATP hydrolysis activity"/>
    <property type="evidence" value="ECO:0007669"/>
    <property type="project" value="InterPro"/>
</dbReference>
<gene>
    <name evidence="2" type="primary">SKD1_2</name>
    <name evidence="2" type="ORF">CK203_098879</name>
</gene>
<dbReference type="GO" id="GO:0005524">
    <property type="term" value="F:ATP binding"/>
    <property type="evidence" value="ECO:0007669"/>
    <property type="project" value="InterPro"/>
</dbReference>
<dbReference type="PROSITE" id="PS50096">
    <property type="entry name" value="IQ"/>
    <property type="match status" value="1"/>
</dbReference>
<comment type="caution">
    <text evidence="2">The sequence shown here is derived from an EMBL/GenBank/DDBJ whole genome shotgun (WGS) entry which is preliminary data.</text>
</comment>
<evidence type="ECO:0000259" key="1">
    <source>
        <dbReference type="Pfam" id="PF00004"/>
    </source>
</evidence>
<protein>
    <submittedName>
        <fullName evidence="2">Protein suppressor of K(+) transport growth defect 1</fullName>
    </submittedName>
</protein>
<proteinExistence type="predicted"/>
<reference evidence="2 3" key="1">
    <citation type="journal article" date="2018" name="PLoS Genet.">
        <title>Population sequencing reveals clonal diversity and ancestral inbreeding in the grapevine cultivar Chardonnay.</title>
        <authorList>
            <person name="Roach M.J."/>
            <person name="Johnson D.L."/>
            <person name="Bohlmann J."/>
            <person name="van Vuuren H.J."/>
            <person name="Jones S.J."/>
            <person name="Pretorius I.S."/>
            <person name="Schmidt S.A."/>
            <person name="Borneman A.R."/>
        </authorList>
    </citation>
    <scope>NUCLEOTIDE SEQUENCE [LARGE SCALE GENOMIC DNA]</scope>
    <source>
        <strain evidence="3">cv. Chardonnay</strain>
        <tissue evidence="2">Leaf</tissue>
    </source>
</reference>
<evidence type="ECO:0000313" key="3">
    <source>
        <dbReference type="Proteomes" id="UP000288805"/>
    </source>
</evidence>
<dbReference type="PANTHER" id="PTHR23074">
    <property type="entry name" value="AAA DOMAIN-CONTAINING"/>
    <property type="match status" value="1"/>
</dbReference>
<dbReference type="AlphaFoldDB" id="A0A438DDC5"/>
<dbReference type="InterPro" id="IPR027417">
    <property type="entry name" value="P-loop_NTPase"/>
</dbReference>
<name>A0A438DDC5_VITVI</name>
<evidence type="ECO:0000313" key="2">
    <source>
        <dbReference type="EMBL" id="RVW33438.1"/>
    </source>
</evidence>
<sequence length="378" mass="42554">MRGEVSVLRIQKDLRMKAYRELCSSALYIQRGMRGLAARNEFRSRSPRMEMGMMRSKPNVQWSDVAGLESAKQALKSHLAKAVATEADSTFFNMSSSDLVSKWTGENEKLVSNLFQMARESAPSIIFIDEIDSLCWPTSIWVPCDPIQRGAVQVNLQEIEVQSLASKIKENTLEFVNLLSCLDSGDNVNSGNVTKIDYDDHDSKLKESLSQFTAYDCKSDSSRFVEYWLPILLSNVQLERYCGILLSSTKAASITGTGNMPRWETGFLRNMVWLKLLKLDSMMLCTSIAYDSFTQLRLWQTCLPYGSEDECPKKPFDIDGLNYDYLIAHVKNAKKTELLISLMAFLLDKAPVSLLEADDGNSKQGGKMKLGIYGFIVL</sequence>
<dbReference type="PANTHER" id="PTHR23074:SF159">
    <property type="entry name" value="PROTEIN SUPPRESSOR OF K(+) TRANSPORT GROWTH DEFECT 1"/>
    <property type="match status" value="1"/>
</dbReference>
<dbReference type="Gene3D" id="3.40.50.300">
    <property type="entry name" value="P-loop containing nucleotide triphosphate hydrolases"/>
    <property type="match status" value="1"/>
</dbReference>
<dbReference type="InterPro" id="IPR050304">
    <property type="entry name" value="MT-severing_AAA_ATPase"/>
</dbReference>
<dbReference type="Proteomes" id="UP000288805">
    <property type="component" value="Unassembled WGS sequence"/>
</dbReference>
<dbReference type="Pfam" id="PF00004">
    <property type="entry name" value="AAA"/>
    <property type="match status" value="1"/>
</dbReference>